<feature type="transmembrane region" description="Helical" evidence="15">
    <location>
        <begin position="911"/>
        <end position="932"/>
    </location>
</feature>
<accession>A0A2T7NF20</accession>
<keyword evidence="10 15" id="KW-0472">Membrane</keyword>
<comment type="similarity">
    <text evidence="15">Belongs to the sodium channel (TC 1.A.1.10) family.</text>
</comment>
<evidence type="ECO:0000256" key="11">
    <source>
        <dbReference type="ARBA" id="ARBA00023157"/>
    </source>
</evidence>
<evidence type="ECO:0000256" key="2">
    <source>
        <dbReference type="ARBA" id="ARBA00022448"/>
    </source>
</evidence>
<dbReference type="InterPro" id="IPR027359">
    <property type="entry name" value="Volt_channel_dom_sf"/>
</dbReference>
<dbReference type="GO" id="GO:0001518">
    <property type="term" value="C:voltage-gated sodium channel complex"/>
    <property type="evidence" value="ECO:0007669"/>
    <property type="project" value="UniProtKB-UniRule"/>
</dbReference>
<dbReference type="InterPro" id="IPR001696">
    <property type="entry name" value="Na_channel_asu"/>
</dbReference>
<dbReference type="PANTHER" id="PTHR10037">
    <property type="entry name" value="VOLTAGE-GATED CATION CHANNEL CALCIUM AND SODIUM"/>
    <property type="match status" value="1"/>
</dbReference>
<keyword evidence="15" id="KW-0915">Sodium</keyword>
<dbReference type="GO" id="GO:0022843">
    <property type="term" value="F:voltage-gated monoatomic cation channel activity"/>
    <property type="evidence" value="ECO:0007669"/>
    <property type="project" value="UniProtKB-ARBA"/>
</dbReference>
<feature type="transmembrane region" description="Helical" evidence="15">
    <location>
        <begin position="675"/>
        <end position="697"/>
    </location>
</feature>
<feature type="transmembrane region" description="Helical" evidence="15">
    <location>
        <begin position="952"/>
        <end position="976"/>
    </location>
</feature>
<dbReference type="CDD" id="cd13433">
    <property type="entry name" value="Na_channel_gate"/>
    <property type="match status" value="1"/>
</dbReference>
<evidence type="ECO:0000256" key="5">
    <source>
        <dbReference type="ARBA" id="ARBA00022737"/>
    </source>
</evidence>
<evidence type="ECO:0000256" key="14">
    <source>
        <dbReference type="ARBA" id="ARBA00061395"/>
    </source>
</evidence>
<dbReference type="PANTHER" id="PTHR10037:SF62">
    <property type="entry name" value="SODIUM CHANNEL PROTEIN 60E"/>
    <property type="match status" value="1"/>
</dbReference>
<keyword evidence="15" id="KW-0739">Sodium transport</keyword>
<evidence type="ECO:0000256" key="7">
    <source>
        <dbReference type="ARBA" id="ARBA00022882"/>
    </source>
</evidence>
<comment type="function">
    <text evidence="15">Mediates the voltage-dependent sodium ion permeability of excitable membranes. Assuming opened or closed conformations in response to the voltage difference across the membrane, the protein forms a sodium-selective channel through which Na(+) ions may pass in accordance with their electrochemical gradient.</text>
</comment>
<dbReference type="Gene3D" id="1.20.120.350">
    <property type="entry name" value="Voltage-gated potassium channels. Chain C"/>
    <property type="match status" value="3"/>
</dbReference>
<keyword evidence="7 15" id="KW-0851">Voltage-gated channel</keyword>
<dbReference type="EMBL" id="PZQS01000013">
    <property type="protein sequence ID" value="PVD19745.1"/>
    <property type="molecule type" value="Genomic_DNA"/>
</dbReference>
<dbReference type="InterPro" id="IPR043203">
    <property type="entry name" value="VGCC_Ca_Na"/>
</dbReference>
<evidence type="ECO:0000256" key="15">
    <source>
        <dbReference type="RuleBase" id="RU361132"/>
    </source>
</evidence>
<feature type="transmembrane region" description="Helical" evidence="15">
    <location>
        <begin position="1071"/>
        <end position="1094"/>
    </location>
</feature>
<keyword evidence="16" id="KW-0175">Coiled coil</keyword>
<feature type="transmembrane region" description="Helical" evidence="15">
    <location>
        <begin position="1142"/>
        <end position="1165"/>
    </location>
</feature>
<keyword evidence="13 15" id="KW-0407">Ion channel</keyword>
<feature type="domain" description="Ion transport" evidence="18">
    <location>
        <begin position="1156"/>
        <end position="1419"/>
    </location>
</feature>
<feature type="compositionally biased region" description="Low complexity" evidence="17">
    <location>
        <begin position="455"/>
        <end position="467"/>
    </location>
</feature>
<evidence type="ECO:0000256" key="12">
    <source>
        <dbReference type="ARBA" id="ARBA00023180"/>
    </source>
</evidence>
<evidence type="ECO:0000256" key="4">
    <source>
        <dbReference type="ARBA" id="ARBA00022692"/>
    </source>
</evidence>
<keyword evidence="11" id="KW-1015">Disulfide bond</keyword>
<keyword evidence="5" id="KW-0677">Repeat</keyword>
<dbReference type="InterPro" id="IPR044564">
    <property type="entry name" value="Na_chnl_inactivation_gate"/>
</dbReference>
<evidence type="ECO:0000313" key="20">
    <source>
        <dbReference type="EMBL" id="PVD19745.1"/>
    </source>
</evidence>
<dbReference type="InterPro" id="IPR005821">
    <property type="entry name" value="Ion_trans_dom"/>
</dbReference>
<evidence type="ECO:0000256" key="6">
    <source>
        <dbReference type="ARBA" id="ARBA00022837"/>
    </source>
</evidence>
<evidence type="ECO:0000256" key="13">
    <source>
        <dbReference type="ARBA" id="ARBA00023303"/>
    </source>
</evidence>
<feature type="region of interest" description="Disordered" evidence="17">
    <location>
        <begin position="396"/>
        <end position="428"/>
    </location>
</feature>
<evidence type="ECO:0000256" key="17">
    <source>
        <dbReference type="SAM" id="MobiDB-lite"/>
    </source>
</evidence>
<evidence type="ECO:0000256" key="16">
    <source>
        <dbReference type="SAM" id="Coils"/>
    </source>
</evidence>
<dbReference type="Proteomes" id="UP000245119">
    <property type="component" value="Linkage Group LG13"/>
</dbReference>
<dbReference type="Gene3D" id="1.10.238.10">
    <property type="entry name" value="EF-hand"/>
    <property type="match status" value="1"/>
</dbReference>
<evidence type="ECO:0000256" key="3">
    <source>
        <dbReference type="ARBA" id="ARBA00022475"/>
    </source>
</evidence>
<feature type="domain" description="Ion transport" evidence="18">
    <location>
        <begin position="920"/>
        <end position="1039"/>
    </location>
</feature>
<evidence type="ECO:0000259" key="18">
    <source>
        <dbReference type="Pfam" id="PF00520"/>
    </source>
</evidence>
<gene>
    <name evidence="20" type="ORF">C0Q70_20236</name>
</gene>
<dbReference type="OrthoDB" id="416585at2759"/>
<evidence type="ECO:0000256" key="10">
    <source>
        <dbReference type="ARBA" id="ARBA00023136"/>
    </source>
</evidence>
<dbReference type="InterPro" id="IPR031649">
    <property type="entry name" value="GPHH_dom"/>
</dbReference>
<comment type="caution">
    <text evidence="15">Lacks conserved residue(s) required for the propagation of feature annotation.</text>
</comment>
<organism evidence="20 21">
    <name type="scientific">Pomacea canaliculata</name>
    <name type="common">Golden apple snail</name>
    <dbReference type="NCBI Taxonomy" id="400727"/>
    <lineage>
        <taxon>Eukaryota</taxon>
        <taxon>Metazoa</taxon>
        <taxon>Spiralia</taxon>
        <taxon>Lophotrochozoa</taxon>
        <taxon>Mollusca</taxon>
        <taxon>Gastropoda</taxon>
        <taxon>Caenogastropoda</taxon>
        <taxon>Architaenioglossa</taxon>
        <taxon>Ampullarioidea</taxon>
        <taxon>Ampullariidae</taxon>
        <taxon>Pomacea</taxon>
    </lineage>
</organism>
<dbReference type="GO" id="GO:0086010">
    <property type="term" value="P:membrane depolarization during action potential"/>
    <property type="evidence" value="ECO:0007669"/>
    <property type="project" value="TreeGrafter"/>
</dbReference>
<feature type="transmembrane region" description="Helical" evidence="15">
    <location>
        <begin position="1185"/>
        <end position="1207"/>
    </location>
</feature>
<keyword evidence="8 15" id="KW-1133">Transmembrane helix</keyword>
<keyword evidence="6" id="KW-0106">Calcium</keyword>
<evidence type="ECO:0000313" key="21">
    <source>
        <dbReference type="Proteomes" id="UP000245119"/>
    </source>
</evidence>
<proteinExistence type="inferred from homology"/>
<keyword evidence="21" id="KW-1185">Reference proteome</keyword>
<dbReference type="FunFam" id="1.10.287.70:FF:000093">
    <property type="entry name" value="Calcium channel subunit Cch1"/>
    <property type="match status" value="1"/>
</dbReference>
<feature type="domain" description="Voltage-dependent L-type calcium channel IQ-associated" evidence="19">
    <location>
        <begin position="1432"/>
        <end position="1472"/>
    </location>
</feature>
<feature type="transmembrane region" description="Helical" evidence="15">
    <location>
        <begin position="709"/>
        <end position="727"/>
    </location>
</feature>
<protein>
    <recommendedName>
        <fullName evidence="15">Sodium channel protein</fullName>
    </recommendedName>
</protein>
<feature type="transmembrane region" description="Helical" evidence="15">
    <location>
        <begin position="543"/>
        <end position="563"/>
    </location>
</feature>
<dbReference type="Pfam" id="PF16905">
    <property type="entry name" value="GPHH"/>
    <property type="match status" value="1"/>
</dbReference>
<keyword evidence="9 15" id="KW-0406">Ion transport</keyword>
<evidence type="ECO:0000259" key="19">
    <source>
        <dbReference type="Pfam" id="PF16905"/>
    </source>
</evidence>
<feature type="transmembrane region" description="Helical" evidence="15">
    <location>
        <begin position="609"/>
        <end position="629"/>
    </location>
</feature>
<feature type="transmembrane region" description="Helical" evidence="15">
    <location>
        <begin position="1279"/>
        <end position="1307"/>
    </location>
</feature>
<dbReference type="GO" id="GO:0019228">
    <property type="term" value="P:neuronal action potential"/>
    <property type="evidence" value="ECO:0007669"/>
    <property type="project" value="TreeGrafter"/>
</dbReference>
<dbReference type="Gene3D" id="1.10.287.70">
    <property type="match status" value="2"/>
</dbReference>
<feature type="coiled-coil region" evidence="16">
    <location>
        <begin position="72"/>
        <end position="99"/>
    </location>
</feature>
<comment type="subcellular location">
    <subcellularLocation>
        <location evidence="1 15">Cell membrane</location>
        <topology evidence="1 15">Multi-pass membrane protein</topology>
    </subcellularLocation>
</comment>
<evidence type="ECO:0000256" key="1">
    <source>
        <dbReference type="ARBA" id="ARBA00004651"/>
    </source>
</evidence>
<name>A0A2T7NF20_POMCA</name>
<sequence length="1615" mass="185215">MNISGNHVDEGTEPQYYMFQEKEKELSAKRRQKQKEIYDGVMKTLSKPLFSRGKVSKELKYDQKDSSNKVKIVKLIQHKKALEKQLSEFERRREEHIKNDISGHALSSSQNAKKDRSQNCLHVKKNSSLKKVFVKPQKKQLFLNCQRSSYPTRQLNFRTHGLHSSREKSQMKLHIPLSNDLDKQDTISDNFDLKDKVISLPRPGIYLQLMEVDNGYLDRSVNSEKSLWETRNSVLGNPDITLPETKKYSRTGKYFSNKDKRLKNKIKVLPPIPGNINESHLRRNAEHFSSETGIDFIKTKVETKIEKKDKIIFDLHPLKSEVCPERRSPDIGSFVNAFIEDSWESEMAVDFSDYDFSPNKKLIQNEKNLNHNMGDFVSGKKECLQVCGITTKCKEMKNQNSNNGKEDEFDTEENSAHDNLDSLSHNPLEDKNSVEMAEGKLQNVDSFHENKSRAQESQQQSKTSQSQNTADNNPSFNFDGFKSKNYDSGVAGSQEIVKESSSENMSESEDFSEQLKHESCSSYYIHRIMVSHWQRLQNGIHSVVTYFFFEAFITICTAIYAIFLSTEHHGMSKVHEQVVDVSGYVFLMLISLEVLLKVIGLGWKEYFEQSWNLFDFCIVTICLISELLIKFLALENLPGVGALPSIRLLRVLRIAKVWPAMNSFLLIIADSFSGLGNLIIIFIIVLYMFAVIGFQLFQEEYQTSDTISRWNFINFPHSFMMIFRVLCGEWTEPLTDCMRFANTKLCIATFLTSLIFGKFVVLNLFLALLLNSFGKVDSQERARGKDMRKRSLYRQIKHGCSAFCNRLCNNKVTVKINKPYLPNGHGLEPDEQINVLIERDRQQITKKEVDHVFGTCADKDRKKKDLEFISADESDSSAFFERQEERDVESGAPSQQKSSSPCENHWRRLRMLALTIVESTIYETIVILIIFASSASLAFEDFYLVERPFLEYVLNIMNIIFSAIFLVEVLLSLLAFGCYKYFTTSWTLLDFFVCASLLNIFLQYWTSVSVFSSSTIVRSVRCLLALRPLRIISHIWGMKATFEGWREIIEDAVDTTKVDEQPIFENSPFSYFFFIAFIICGSFIFLNIIVGVIINNFNALKRKYEGSVATFFLTPNQLKLYNTLKKMANQKPSKRFKEPQCYLLRIFFDLALSLRFDLLVMIVVVVEVGMMASHKYKSSCSWTQILDIANIAFATFFALEAIMKILGLQIHYFTVPWNVYDFTVAVLSVAGVISKILTDNEIITSVSFSMDMSSLRVLRMFRITRILRLTRVGRGIRKIVVALMISLPAVVNILALLSLFMFIYAIFGVSFFSNVKLNGDQTDLTNFRTISNATLLLLTLVTGAGWNDVLNVIMTEEPDCNSTHRVLPNGSIAASYNGDCGMKALAIPYIISYILIVYLVVANMFIAVILENYEEAHKEDKIGLTEDDFEVFYQIWQIYDPKATQFINYSQLSDFVADLEPPLGIEKPNEIALVSFNLPIMPGDKIHCLDILLALVKNVITDVEDSEEMEDHLEKINIKFSQMFPIRTTMQPVSNTLMRKKEDVAARTLQTAWRNFKTQEAMTMLMMLTVHNSQHYAACNKRILSKSLHRLRSNLAGALNIYFDILVSDHSDDKD</sequence>
<feature type="transmembrane region" description="Helical" evidence="15">
    <location>
        <begin position="747"/>
        <end position="773"/>
    </location>
</feature>
<keyword evidence="2 15" id="KW-0813">Transport</keyword>
<keyword evidence="15" id="KW-0894">Sodium channel</keyword>
<keyword evidence="4 15" id="KW-0812">Transmembrane</keyword>
<comment type="caution">
    <text evidence="20">The sequence shown here is derived from an EMBL/GenBank/DDBJ whole genome shotgun (WGS) entry which is preliminary data.</text>
</comment>
<keyword evidence="3" id="KW-1003">Cell membrane</keyword>
<feature type="transmembrane region" description="Helical" evidence="15">
    <location>
        <begin position="584"/>
        <end position="603"/>
    </location>
</feature>
<feature type="domain" description="Ion transport" evidence="18">
    <location>
        <begin position="1040"/>
        <end position="1103"/>
    </location>
</feature>
<dbReference type="Pfam" id="PF00520">
    <property type="entry name" value="Ion_trans"/>
    <property type="match status" value="4"/>
</dbReference>
<reference evidence="20 21" key="1">
    <citation type="submission" date="2018-04" db="EMBL/GenBank/DDBJ databases">
        <title>The genome of golden apple snail Pomacea canaliculata provides insight into stress tolerance and invasive adaptation.</title>
        <authorList>
            <person name="Liu C."/>
            <person name="Liu B."/>
            <person name="Ren Y."/>
            <person name="Zhang Y."/>
            <person name="Wang H."/>
            <person name="Li S."/>
            <person name="Jiang F."/>
            <person name="Yin L."/>
            <person name="Zhang G."/>
            <person name="Qian W."/>
            <person name="Fan W."/>
        </authorList>
    </citation>
    <scope>NUCLEOTIDE SEQUENCE [LARGE SCALE GENOMIC DNA]</scope>
    <source>
        <strain evidence="20">SZHN2017</strain>
        <tissue evidence="20">Muscle</tissue>
    </source>
</reference>
<comment type="similarity">
    <text evidence="14">Belongs to the calcium channel alpha-1 subunit (TC 1.A.1.11) family.</text>
</comment>
<feature type="domain" description="Ion transport" evidence="18">
    <location>
        <begin position="546"/>
        <end position="780"/>
    </location>
</feature>
<evidence type="ECO:0000256" key="9">
    <source>
        <dbReference type="ARBA" id="ARBA00023065"/>
    </source>
</evidence>
<dbReference type="STRING" id="400727.A0A2T7NF20"/>
<dbReference type="PRINTS" id="PR00170">
    <property type="entry name" value="NACHANNEL"/>
</dbReference>
<keyword evidence="12" id="KW-0325">Glycoprotein</keyword>
<dbReference type="GO" id="GO:0005248">
    <property type="term" value="F:voltage-gated sodium channel activity"/>
    <property type="evidence" value="ECO:0007669"/>
    <property type="project" value="InterPro"/>
</dbReference>
<feature type="transmembrane region" description="Helical" evidence="15">
    <location>
        <begin position="988"/>
        <end position="1005"/>
    </location>
</feature>
<evidence type="ECO:0000256" key="8">
    <source>
        <dbReference type="ARBA" id="ARBA00022989"/>
    </source>
</evidence>
<dbReference type="SUPFAM" id="SSF81324">
    <property type="entry name" value="Voltage-gated potassium channels"/>
    <property type="match status" value="3"/>
</dbReference>
<feature type="transmembrane region" description="Helical" evidence="15">
    <location>
        <begin position="1386"/>
        <end position="1410"/>
    </location>
</feature>
<feature type="region of interest" description="Disordered" evidence="17">
    <location>
        <begin position="448"/>
        <end position="478"/>
    </location>
</feature>